<dbReference type="AlphaFoldDB" id="A0A0W0F886"/>
<sequence>MSELKIRCTKSPLSPDELQQRLRLHDALSRDHLPLLEINQFISDTRHDIDAYEEHIYRLLSSVRQYRAKQVSLRRDIARYQSLLSPIRRIPSEVLQQIFTFAATPTLLGANSWTSPAFIMASVCVRWRNVALQSPVIWSKISAGLCSRSAFPLKLCILRSSQHPLTLALYYHLATGNDEGIVREQLRSIFRHSDRLAGLQFGFSVRLDTSWEELKQLTQLPRLRLSSCGPKDALNSVNFLLKKAPLLESFTMPGHFTELPEDFPVLNIRHLVLIHGNNTSLRPLLNQVNTCKRLSSLLINSNFSIVANENGFLEPYKDYSYTDISVSSNIISLSVDMWAKDGIYLILGDLFQVLTLPLLRTLSIRGGSHPDQPAFTHSWPGATFSSLISRSNCDLTTVELSGLPLTDSEVIAFLSHTPCLEDLALHEQWVSLSSARGFEIPPTKPRNPTITKRLCEHLTWSSLDEDVFASNQELLLAKLKRLRFRVWRHFDADSEFVEMVMSRWDLLTDEDVAAEKLREVELRVVYMEEDLDATIYKPLKQLDKGGLMVTVVGNDKSSIRITAVVVSVTSP</sequence>
<dbReference type="PROSITE" id="PS50181">
    <property type="entry name" value="FBOX"/>
    <property type="match status" value="1"/>
</dbReference>
<evidence type="ECO:0000313" key="2">
    <source>
        <dbReference type="EMBL" id="KTB32452.1"/>
    </source>
</evidence>
<organism evidence="2 3">
    <name type="scientific">Moniliophthora roreri</name>
    <name type="common">Frosty pod rot fungus</name>
    <name type="synonym">Monilia roreri</name>
    <dbReference type="NCBI Taxonomy" id="221103"/>
    <lineage>
        <taxon>Eukaryota</taxon>
        <taxon>Fungi</taxon>
        <taxon>Dikarya</taxon>
        <taxon>Basidiomycota</taxon>
        <taxon>Agaricomycotina</taxon>
        <taxon>Agaricomycetes</taxon>
        <taxon>Agaricomycetidae</taxon>
        <taxon>Agaricales</taxon>
        <taxon>Marasmiineae</taxon>
        <taxon>Marasmiaceae</taxon>
        <taxon>Moniliophthora</taxon>
    </lineage>
</organism>
<accession>A0A0W0F886</accession>
<dbReference type="Gene3D" id="3.80.10.10">
    <property type="entry name" value="Ribonuclease Inhibitor"/>
    <property type="match status" value="1"/>
</dbReference>
<dbReference type="Gene3D" id="1.20.1280.50">
    <property type="match status" value="1"/>
</dbReference>
<feature type="domain" description="F-box" evidence="1">
    <location>
        <begin position="84"/>
        <end position="141"/>
    </location>
</feature>
<dbReference type="SUPFAM" id="SSF52047">
    <property type="entry name" value="RNI-like"/>
    <property type="match status" value="1"/>
</dbReference>
<protein>
    <recommendedName>
        <fullName evidence="1">F-box domain-containing protein</fullName>
    </recommendedName>
</protein>
<name>A0A0W0F886_MONRR</name>
<evidence type="ECO:0000313" key="3">
    <source>
        <dbReference type="Proteomes" id="UP000054988"/>
    </source>
</evidence>
<dbReference type="InterPro" id="IPR001810">
    <property type="entry name" value="F-box_dom"/>
</dbReference>
<evidence type="ECO:0000259" key="1">
    <source>
        <dbReference type="PROSITE" id="PS50181"/>
    </source>
</evidence>
<proteinExistence type="predicted"/>
<dbReference type="InterPro" id="IPR032675">
    <property type="entry name" value="LRR_dom_sf"/>
</dbReference>
<reference evidence="2 3" key="1">
    <citation type="submission" date="2015-12" db="EMBL/GenBank/DDBJ databases">
        <title>Draft genome sequence of Moniliophthora roreri, the causal agent of frosty pod rot of cacao.</title>
        <authorList>
            <person name="Aime M.C."/>
            <person name="Diaz-Valderrama J.R."/>
            <person name="Kijpornyongpan T."/>
            <person name="Phillips-Mora W."/>
        </authorList>
    </citation>
    <scope>NUCLEOTIDE SEQUENCE [LARGE SCALE GENOMIC DNA]</scope>
    <source>
        <strain evidence="2 3">MCA 2952</strain>
    </source>
</reference>
<dbReference type="Proteomes" id="UP000054988">
    <property type="component" value="Unassembled WGS sequence"/>
</dbReference>
<gene>
    <name evidence="2" type="ORF">WG66_14978</name>
</gene>
<comment type="caution">
    <text evidence="2">The sequence shown here is derived from an EMBL/GenBank/DDBJ whole genome shotgun (WGS) entry which is preliminary data.</text>
</comment>
<dbReference type="EMBL" id="LATX01002226">
    <property type="protein sequence ID" value="KTB32452.1"/>
    <property type="molecule type" value="Genomic_DNA"/>
</dbReference>